<dbReference type="SUPFAM" id="SSF81383">
    <property type="entry name" value="F-box domain"/>
    <property type="match status" value="1"/>
</dbReference>
<evidence type="ECO:0000259" key="2">
    <source>
        <dbReference type="Pfam" id="PF25372"/>
    </source>
</evidence>
<dbReference type="InterPro" id="IPR032675">
    <property type="entry name" value="LRR_dom_sf"/>
</dbReference>
<dbReference type="Pfam" id="PF13516">
    <property type="entry name" value="LRR_6"/>
    <property type="match status" value="1"/>
</dbReference>
<dbReference type="PANTHER" id="PTHR13318">
    <property type="entry name" value="PARTNER OF PAIRED, ISOFORM B-RELATED"/>
    <property type="match status" value="1"/>
</dbReference>
<dbReference type="Pfam" id="PF25372">
    <property type="entry name" value="DUF7885"/>
    <property type="match status" value="1"/>
</dbReference>
<dbReference type="Gene3D" id="3.80.10.10">
    <property type="entry name" value="Ribonuclease Inhibitor"/>
    <property type="match status" value="1"/>
</dbReference>
<name>A0A2U1MHL1_ARTAN</name>
<proteinExistence type="predicted"/>
<organism evidence="3 4">
    <name type="scientific">Artemisia annua</name>
    <name type="common">Sweet wormwood</name>
    <dbReference type="NCBI Taxonomy" id="35608"/>
    <lineage>
        <taxon>Eukaryota</taxon>
        <taxon>Viridiplantae</taxon>
        <taxon>Streptophyta</taxon>
        <taxon>Embryophyta</taxon>
        <taxon>Tracheophyta</taxon>
        <taxon>Spermatophyta</taxon>
        <taxon>Magnoliopsida</taxon>
        <taxon>eudicotyledons</taxon>
        <taxon>Gunneridae</taxon>
        <taxon>Pentapetalae</taxon>
        <taxon>asterids</taxon>
        <taxon>campanulids</taxon>
        <taxon>Asterales</taxon>
        <taxon>Asteraceae</taxon>
        <taxon>Asteroideae</taxon>
        <taxon>Anthemideae</taxon>
        <taxon>Artemisiinae</taxon>
        <taxon>Artemisia</taxon>
    </lineage>
</organism>
<keyword evidence="4" id="KW-1185">Reference proteome</keyword>
<evidence type="ECO:0000313" key="4">
    <source>
        <dbReference type="Proteomes" id="UP000245207"/>
    </source>
</evidence>
<sequence>MYHPPSPPPRRDHVVDYANSLPNECLALIFTFLTTTNDRNISSLVSRHWLQIEAQTRTHLSLNAKSDLHPFIPSIFTRFNSLTHLVLRNADSPSSINDDDMILITSMSPNLTRLKISECEQLTDSGMAAFTKNCKELKEFSCAYCRFSDLGMFELLDNCCKLEVLHVKRSFDKPGVGARRAKFRAGGAVNTLKVIKLTNVFNERLFTPLISCCKNLKSLKLIWCGGKMGRALEKIRDGNCLAEVYLDNVNVSDVGVSSLAKCRDLIELNIKSSRCTDVGLISVAENCRALKKLYIGHYLFRNEIGDEGLIALGKHCVNLEELVLIGVNATYVSLEVIAANCQNLVRLELCHIDTITDVELMCIVEKCVALKILRIEECGVSNNGIEALGLGCPNLVNLNVIKCRKVTREVGDLLREKRGSLVVKVDAYKTTVVNPITLELVSTRSRPSENSG</sequence>
<dbReference type="STRING" id="35608.A0A2U1MHL1"/>
<dbReference type="GO" id="GO:0031146">
    <property type="term" value="P:SCF-dependent proteasomal ubiquitin-dependent protein catabolic process"/>
    <property type="evidence" value="ECO:0007669"/>
    <property type="project" value="TreeGrafter"/>
</dbReference>
<evidence type="ECO:0000313" key="3">
    <source>
        <dbReference type="EMBL" id="PWA60747.1"/>
    </source>
</evidence>
<dbReference type="CDD" id="cd22159">
    <property type="entry name" value="F-box_AtTIR1-like"/>
    <property type="match status" value="1"/>
</dbReference>
<dbReference type="Pfam" id="PF18511">
    <property type="entry name" value="F-box_5"/>
    <property type="match status" value="1"/>
</dbReference>
<dbReference type="EMBL" id="PKPP01005277">
    <property type="protein sequence ID" value="PWA60747.1"/>
    <property type="molecule type" value="Genomic_DNA"/>
</dbReference>
<dbReference type="OrthoDB" id="423607at2759"/>
<dbReference type="InterPro" id="IPR036047">
    <property type="entry name" value="F-box-like_dom_sf"/>
</dbReference>
<dbReference type="Proteomes" id="UP000245207">
    <property type="component" value="Unassembled WGS sequence"/>
</dbReference>
<dbReference type="InterPro" id="IPR006553">
    <property type="entry name" value="Leu-rich_rpt_Cys-con_subtyp"/>
</dbReference>
<dbReference type="InterPro" id="IPR041567">
    <property type="entry name" value="COI1_F-box"/>
</dbReference>
<reference evidence="3 4" key="1">
    <citation type="journal article" date="2018" name="Mol. Plant">
        <title>The genome of Artemisia annua provides insight into the evolution of Asteraceae family and artemisinin biosynthesis.</title>
        <authorList>
            <person name="Shen Q."/>
            <person name="Zhang L."/>
            <person name="Liao Z."/>
            <person name="Wang S."/>
            <person name="Yan T."/>
            <person name="Shi P."/>
            <person name="Liu M."/>
            <person name="Fu X."/>
            <person name="Pan Q."/>
            <person name="Wang Y."/>
            <person name="Lv Z."/>
            <person name="Lu X."/>
            <person name="Zhang F."/>
            <person name="Jiang W."/>
            <person name="Ma Y."/>
            <person name="Chen M."/>
            <person name="Hao X."/>
            <person name="Li L."/>
            <person name="Tang Y."/>
            <person name="Lv G."/>
            <person name="Zhou Y."/>
            <person name="Sun X."/>
            <person name="Brodelius P.E."/>
            <person name="Rose J.K.C."/>
            <person name="Tang K."/>
        </authorList>
    </citation>
    <scope>NUCLEOTIDE SEQUENCE [LARGE SCALE GENOMIC DNA]</scope>
    <source>
        <strain evidence="4">cv. Huhao1</strain>
        <tissue evidence="3">Leaf</tissue>
    </source>
</reference>
<dbReference type="InterPro" id="IPR001611">
    <property type="entry name" value="Leu-rich_rpt"/>
</dbReference>
<protein>
    <submittedName>
        <fullName evidence="3">VIER F-box protein 2</fullName>
    </submittedName>
</protein>
<dbReference type="GO" id="GO:0019005">
    <property type="term" value="C:SCF ubiquitin ligase complex"/>
    <property type="evidence" value="ECO:0007669"/>
    <property type="project" value="TreeGrafter"/>
</dbReference>
<gene>
    <name evidence="3" type="ORF">CTI12_AA234190</name>
</gene>
<comment type="caution">
    <text evidence="3">The sequence shown here is derived from an EMBL/GenBank/DDBJ whole genome shotgun (WGS) entry which is preliminary data.</text>
</comment>
<dbReference type="SMART" id="SM00367">
    <property type="entry name" value="LRR_CC"/>
    <property type="match status" value="8"/>
</dbReference>
<dbReference type="SUPFAM" id="SSF52047">
    <property type="entry name" value="RNI-like"/>
    <property type="match status" value="1"/>
</dbReference>
<dbReference type="InterPro" id="IPR057207">
    <property type="entry name" value="FBXL15_LRR"/>
</dbReference>
<accession>A0A2U1MHL1</accession>
<dbReference type="PANTHER" id="PTHR13318:SF92">
    <property type="entry name" value="F-BOX_LRR-REPEAT PROTEIN 8-RELATED"/>
    <property type="match status" value="1"/>
</dbReference>
<feature type="domain" description="COI1 F-box" evidence="1">
    <location>
        <begin position="20"/>
        <end position="59"/>
    </location>
</feature>
<dbReference type="FunFam" id="1.20.1280.50:FF:000023">
    <property type="entry name" value="F-box/LRR-repeat protein 4"/>
    <property type="match status" value="1"/>
</dbReference>
<evidence type="ECO:0000259" key="1">
    <source>
        <dbReference type="Pfam" id="PF18511"/>
    </source>
</evidence>
<feature type="domain" description="F-box/LRR-repeat protein 15-like leucin rich repeat" evidence="2">
    <location>
        <begin position="251"/>
        <end position="416"/>
    </location>
</feature>
<dbReference type="AlphaFoldDB" id="A0A2U1MHL1"/>